<dbReference type="Pfam" id="PF03834">
    <property type="entry name" value="Rad10"/>
    <property type="match status" value="1"/>
</dbReference>
<feature type="region of interest" description="Disordered" evidence="8">
    <location>
        <begin position="411"/>
        <end position="448"/>
    </location>
</feature>
<reference evidence="10 11" key="1">
    <citation type="journal article" date="2018" name="Cell">
        <title>The Chara Genome: Secondary Complexity and Implications for Plant Terrestrialization.</title>
        <authorList>
            <person name="Nishiyama T."/>
            <person name="Sakayama H."/>
            <person name="Vries J.D."/>
            <person name="Buschmann H."/>
            <person name="Saint-Marcoux D."/>
            <person name="Ullrich K.K."/>
            <person name="Haas F.B."/>
            <person name="Vanderstraeten L."/>
            <person name="Becker D."/>
            <person name="Lang D."/>
            <person name="Vosolsobe S."/>
            <person name="Rombauts S."/>
            <person name="Wilhelmsson P.K.I."/>
            <person name="Janitza P."/>
            <person name="Kern R."/>
            <person name="Heyl A."/>
            <person name="Rumpler F."/>
            <person name="Villalobos L.I.A.C."/>
            <person name="Clay J.M."/>
            <person name="Skokan R."/>
            <person name="Toyoda A."/>
            <person name="Suzuki Y."/>
            <person name="Kagoshima H."/>
            <person name="Schijlen E."/>
            <person name="Tajeshwar N."/>
            <person name="Catarino B."/>
            <person name="Hetherington A.J."/>
            <person name="Saltykova A."/>
            <person name="Bonnot C."/>
            <person name="Breuninger H."/>
            <person name="Symeonidi A."/>
            <person name="Radhakrishnan G.V."/>
            <person name="Van Nieuwerburgh F."/>
            <person name="Deforce D."/>
            <person name="Chang C."/>
            <person name="Karol K.G."/>
            <person name="Hedrich R."/>
            <person name="Ulvskov P."/>
            <person name="Glockner G."/>
            <person name="Delwiche C.F."/>
            <person name="Petrasek J."/>
            <person name="Van de Peer Y."/>
            <person name="Friml J."/>
            <person name="Beilby M."/>
            <person name="Dolan L."/>
            <person name="Kohara Y."/>
            <person name="Sugano S."/>
            <person name="Fujiyama A."/>
            <person name="Delaux P.-M."/>
            <person name="Quint M."/>
            <person name="TheiBen G."/>
            <person name="Hagemann M."/>
            <person name="Harholt J."/>
            <person name="Dunand C."/>
            <person name="Zachgo S."/>
            <person name="Langdale J."/>
            <person name="Maumus F."/>
            <person name="Straeten D.V.D."/>
            <person name="Gould S.B."/>
            <person name="Rensing S.A."/>
        </authorList>
    </citation>
    <scope>NUCLEOTIDE SEQUENCE [LARGE SCALE GENOMIC DNA]</scope>
    <source>
        <strain evidence="10 11">S276</strain>
    </source>
</reference>
<dbReference type="FunFam" id="3.40.50.10130:FF:000001">
    <property type="entry name" value="DNA excision repair protein ERCC-1"/>
    <property type="match status" value="1"/>
</dbReference>
<dbReference type="InterPro" id="IPR011335">
    <property type="entry name" value="Restrct_endonuc-II-like"/>
</dbReference>
<comment type="caution">
    <text evidence="10">The sequence shown here is derived from an EMBL/GenBank/DDBJ whole genome shotgun (WGS) entry which is preliminary data.</text>
</comment>
<dbReference type="Gene3D" id="3.40.50.10130">
    <property type="match status" value="1"/>
</dbReference>
<feature type="region of interest" description="Disordered" evidence="8">
    <location>
        <begin position="176"/>
        <end position="203"/>
    </location>
</feature>
<dbReference type="GO" id="GO:0010224">
    <property type="term" value="P:response to UV-B"/>
    <property type="evidence" value="ECO:0007669"/>
    <property type="project" value="EnsemblPlants"/>
</dbReference>
<evidence type="ECO:0000259" key="9">
    <source>
        <dbReference type="Pfam" id="PF03834"/>
    </source>
</evidence>
<evidence type="ECO:0000256" key="3">
    <source>
        <dbReference type="ARBA" id="ARBA00022763"/>
    </source>
</evidence>
<evidence type="ECO:0000256" key="6">
    <source>
        <dbReference type="ARBA" id="ARBA00023242"/>
    </source>
</evidence>
<dbReference type="AlphaFoldDB" id="A0A388KIZ9"/>
<dbReference type="NCBIfam" id="TIGR00597">
    <property type="entry name" value="rad10"/>
    <property type="match status" value="1"/>
</dbReference>
<comment type="similarity">
    <text evidence="2">Belongs to the ERCC1/RAD10/SWI10 family.</text>
</comment>
<dbReference type="GO" id="GO:0010332">
    <property type="term" value="P:response to gamma radiation"/>
    <property type="evidence" value="ECO:0007669"/>
    <property type="project" value="EnsemblPlants"/>
</dbReference>
<dbReference type="GO" id="GO:0017108">
    <property type="term" value="F:5'-flap endonuclease activity"/>
    <property type="evidence" value="ECO:0007669"/>
    <property type="project" value="EnsemblPlants"/>
</dbReference>
<dbReference type="GO" id="GO:0000724">
    <property type="term" value="P:double-strand break repair via homologous recombination"/>
    <property type="evidence" value="ECO:0007669"/>
    <property type="project" value="EnsemblPlants"/>
</dbReference>
<dbReference type="PANTHER" id="PTHR12749:SF0">
    <property type="entry name" value="DNA EXCISION REPAIR PROTEIN ERCC-1"/>
    <property type="match status" value="1"/>
</dbReference>
<dbReference type="STRING" id="69332.A0A388KIZ9"/>
<dbReference type="GO" id="GO:0006294">
    <property type="term" value="P:nucleotide-excision repair, preincision complex assembly"/>
    <property type="evidence" value="ECO:0007669"/>
    <property type="project" value="EnsemblPlants"/>
</dbReference>
<evidence type="ECO:0000256" key="1">
    <source>
        <dbReference type="ARBA" id="ARBA00004123"/>
    </source>
</evidence>
<proteinExistence type="inferred from homology"/>
<dbReference type="PANTHER" id="PTHR12749">
    <property type="entry name" value="EXCISION REPAIR CROSS-COMPLEMENTING 1 ERCC1"/>
    <property type="match status" value="1"/>
</dbReference>
<dbReference type="InterPro" id="IPR047260">
    <property type="entry name" value="ERCC1-like_central_dom"/>
</dbReference>
<feature type="compositionally biased region" description="Low complexity" evidence="8">
    <location>
        <begin position="74"/>
        <end position="94"/>
    </location>
</feature>
<dbReference type="Gramene" id="GBG70030">
    <property type="protein sequence ID" value="GBG70030"/>
    <property type="gene ID" value="CBR_g4857"/>
</dbReference>
<evidence type="ECO:0000256" key="8">
    <source>
        <dbReference type="SAM" id="MobiDB-lite"/>
    </source>
</evidence>
<protein>
    <recommendedName>
        <fullName evidence="7">DNA excision repair protein ERCC-1</fullName>
    </recommendedName>
</protein>
<dbReference type="GO" id="GO:0000110">
    <property type="term" value="C:nucleotide-excision repair factor 1 complex"/>
    <property type="evidence" value="ECO:0007669"/>
    <property type="project" value="TreeGrafter"/>
</dbReference>
<dbReference type="OMA" id="FTHERAN"/>
<dbReference type="GO" id="GO:0006312">
    <property type="term" value="P:mitotic recombination"/>
    <property type="evidence" value="ECO:0007669"/>
    <property type="project" value="TreeGrafter"/>
</dbReference>
<accession>A0A388KIZ9</accession>
<dbReference type="Proteomes" id="UP000265515">
    <property type="component" value="Unassembled WGS sequence"/>
</dbReference>
<evidence type="ECO:0000256" key="2">
    <source>
        <dbReference type="ARBA" id="ARBA00008283"/>
    </source>
</evidence>
<keyword evidence="11" id="KW-1185">Reference proteome</keyword>
<dbReference type="OrthoDB" id="10262814at2759"/>
<evidence type="ECO:0000256" key="7">
    <source>
        <dbReference type="ARBA" id="ARBA00071993"/>
    </source>
</evidence>
<feature type="region of interest" description="Disordered" evidence="8">
    <location>
        <begin position="1"/>
        <end position="135"/>
    </location>
</feature>
<keyword evidence="5" id="KW-0234">DNA repair</keyword>
<dbReference type="GO" id="GO:0003684">
    <property type="term" value="F:damaged DNA binding"/>
    <property type="evidence" value="ECO:0007669"/>
    <property type="project" value="InterPro"/>
</dbReference>
<gene>
    <name evidence="10" type="ORF">CBR_g4857</name>
</gene>
<evidence type="ECO:0000313" key="10">
    <source>
        <dbReference type="EMBL" id="GBG70030.1"/>
    </source>
</evidence>
<dbReference type="Pfam" id="PF14520">
    <property type="entry name" value="HHH_5"/>
    <property type="match status" value="1"/>
</dbReference>
<keyword evidence="6" id="KW-0539">Nucleus</keyword>
<dbReference type="Gene3D" id="1.10.150.20">
    <property type="entry name" value="5' to 3' exonuclease, C-terminal subdomain"/>
    <property type="match status" value="1"/>
</dbReference>
<dbReference type="InterPro" id="IPR010994">
    <property type="entry name" value="RuvA_2-like"/>
</dbReference>
<dbReference type="GO" id="GO:0070914">
    <property type="term" value="P:UV-damage excision repair"/>
    <property type="evidence" value="ECO:0007669"/>
    <property type="project" value="TreeGrafter"/>
</dbReference>
<keyword evidence="4" id="KW-0238">DNA-binding</keyword>
<dbReference type="SUPFAM" id="SSF47781">
    <property type="entry name" value="RuvA domain 2-like"/>
    <property type="match status" value="1"/>
</dbReference>
<evidence type="ECO:0000313" key="11">
    <source>
        <dbReference type="Proteomes" id="UP000265515"/>
    </source>
</evidence>
<keyword evidence="3" id="KW-0227">DNA damage</keyword>
<dbReference type="GO" id="GO:0010213">
    <property type="term" value="P:non-photoreactive DNA repair"/>
    <property type="evidence" value="ECO:0007669"/>
    <property type="project" value="EnsemblPlants"/>
</dbReference>
<feature type="compositionally biased region" description="Polar residues" evidence="8">
    <location>
        <begin position="29"/>
        <end position="40"/>
    </location>
</feature>
<name>A0A388KIZ9_CHABU</name>
<organism evidence="10 11">
    <name type="scientific">Chara braunii</name>
    <name type="common">Braun's stonewort</name>
    <dbReference type="NCBI Taxonomy" id="69332"/>
    <lineage>
        <taxon>Eukaryota</taxon>
        <taxon>Viridiplantae</taxon>
        <taxon>Streptophyta</taxon>
        <taxon>Charophyceae</taxon>
        <taxon>Charales</taxon>
        <taxon>Characeae</taxon>
        <taxon>Chara</taxon>
    </lineage>
</organism>
<feature type="domain" description="ERCC1-like central" evidence="9">
    <location>
        <begin position="215"/>
        <end position="327"/>
    </location>
</feature>
<sequence>MTSMVNGAGEEGREGPPAQGLATRGLPAGQSSQENHLSTTDPPPRKRPVIRIPSHTEVLNAHYQPSVPPVLFRPSSSPSACAPAAQTAAGALQPTVGTNRAPAALSGQPGFGNADPDRDRGSGSAPGPELRGSWPSTATTAAIANSSSSSSSSSLSNSFAEAFSFLKSSEFYSQPPLPPSAPSAAHRATGELPRVSPASTQASIPRPPVVSRNVLIVNNRQKGNPVLKYIRNIRWVFGDIVPDYQLGESSCALFISLRYHLLHPEYLYYRIRELQKGFRLRVVLCYVDVDDVIKPLHEVTRTALLHDCTLLCAWSKEECARYLETIKAFEHKSADSIQERTDHDYVSRLTSALTQIRHVNKTDVATLGANFGTLSAIMGASKDELAKCPGIGERKVKRLYDAFHEPFKRAPTAVRQSQAPPETVPPAVPVATGTAKGSLGPESTSTRA</sequence>
<dbReference type="InterPro" id="IPR004579">
    <property type="entry name" value="ERCC1/RAD10/SWI10"/>
</dbReference>
<evidence type="ECO:0000256" key="5">
    <source>
        <dbReference type="ARBA" id="ARBA00023204"/>
    </source>
</evidence>
<dbReference type="CDD" id="cd22325">
    <property type="entry name" value="ERCC1_C-like"/>
    <property type="match status" value="1"/>
</dbReference>
<comment type="subcellular location">
    <subcellularLocation>
        <location evidence="1">Nucleus</location>
    </subcellularLocation>
</comment>
<dbReference type="FunFam" id="1.10.150.20:FF:000017">
    <property type="entry name" value="DNA excision repair protein ERCC-1"/>
    <property type="match status" value="1"/>
</dbReference>
<dbReference type="GO" id="GO:0070522">
    <property type="term" value="C:ERCC4-ERCC1 complex"/>
    <property type="evidence" value="ECO:0007669"/>
    <property type="project" value="TreeGrafter"/>
</dbReference>
<dbReference type="EMBL" id="BFEA01000124">
    <property type="protein sequence ID" value="GBG70030.1"/>
    <property type="molecule type" value="Genomic_DNA"/>
</dbReference>
<dbReference type="GO" id="GO:0003697">
    <property type="term" value="F:single-stranded DNA binding"/>
    <property type="evidence" value="ECO:0007669"/>
    <property type="project" value="TreeGrafter"/>
</dbReference>
<dbReference type="SUPFAM" id="SSF52980">
    <property type="entry name" value="Restriction endonuclease-like"/>
    <property type="match status" value="1"/>
</dbReference>
<evidence type="ECO:0000256" key="4">
    <source>
        <dbReference type="ARBA" id="ARBA00023125"/>
    </source>
</evidence>